<reference evidence="3 4" key="2">
    <citation type="submission" date="2024-07" db="EMBL/GenBank/DDBJ databases">
        <authorList>
            <person name="Akdeniz Z."/>
        </authorList>
    </citation>
    <scope>NUCLEOTIDE SEQUENCE [LARGE SCALE GENOMIC DNA]</scope>
</reference>
<organism evidence="2">
    <name type="scientific">Hexamita inflata</name>
    <dbReference type="NCBI Taxonomy" id="28002"/>
    <lineage>
        <taxon>Eukaryota</taxon>
        <taxon>Metamonada</taxon>
        <taxon>Diplomonadida</taxon>
        <taxon>Hexamitidae</taxon>
        <taxon>Hexamitinae</taxon>
        <taxon>Hexamita</taxon>
    </lineage>
</organism>
<feature type="transmembrane region" description="Helical" evidence="1">
    <location>
        <begin position="469"/>
        <end position="488"/>
    </location>
</feature>
<evidence type="ECO:0000313" key="3">
    <source>
        <dbReference type="EMBL" id="CAL5977201.1"/>
    </source>
</evidence>
<reference evidence="2" key="1">
    <citation type="submission" date="2023-06" db="EMBL/GenBank/DDBJ databases">
        <authorList>
            <person name="Kurt Z."/>
        </authorList>
    </citation>
    <scope>NUCLEOTIDE SEQUENCE</scope>
</reference>
<accession>A0AA86NH23</accession>
<keyword evidence="1" id="KW-1133">Transmembrane helix</keyword>
<dbReference type="Proteomes" id="UP001642409">
    <property type="component" value="Unassembled WGS sequence"/>
</dbReference>
<dbReference type="EMBL" id="CATOUU010000171">
    <property type="protein sequence ID" value="CAI9918974.1"/>
    <property type="molecule type" value="Genomic_DNA"/>
</dbReference>
<evidence type="ECO:0000313" key="2">
    <source>
        <dbReference type="EMBL" id="CAI9918974.1"/>
    </source>
</evidence>
<name>A0AA86NH23_9EUKA</name>
<dbReference type="EMBL" id="CAXDID020000008">
    <property type="protein sequence ID" value="CAL5977201.1"/>
    <property type="molecule type" value="Genomic_DNA"/>
</dbReference>
<evidence type="ECO:0000256" key="1">
    <source>
        <dbReference type="SAM" id="Phobius"/>
    </source>
</evidence>
<proteinExistence type="predicted"/>
<evidence type="ECO:0000313" key="4">
    <source>
        <dbReference type="Proteomes" id="UP001642409"/>
    </source>
</evidence>
<comment type="caution">
    <text evidence="2">The sequence shown here is derived from an EMBL/GenBank/DDBJ whole genome shotgun (WGS) entry which is preliminary data.</text>
</comment>
<gene>
    <name evidence="3" type="ORF">HINF_LOCUS4180</name>
    <name evidence="2" type="ORF">HINF_LOCUS6619</name>
</gene>
<keyword evidence="1" id="KW-0472">Membrane</keyword>
<dbReference type="AlphaFoldDB" id="A0AA86NH23"/>
<keyword evidence="1" id="KW-0812">Transmembrane</keyword>
<sequence>MIQLNKNKRQLIVKLLQNNKSECQSLNGDVQVELTMLSNEFPNKLNVFVSNYSYLKTSQVAMQIPEFDGTNWSLENYDDELFIVLAISNVKYLSKLQIQIYEEIKASISNCYSSMMVKIINQNVNVILVPTNACLTQITTQNQNAYIYSVYIIIDKFSFELNKDMLVSAYQNQNIYQEQIQIDVQQLNLIIQQSFIKAQLNITSMQGKRLVPFVYDVIVNTDYLSDMFSSKQAYLYNQESDYGYLLLFQYKQQALVNLMQQIDNLQYDYVEYRLTLAMLKVESFISQTADRFNESLREIRFSCLEGTPIHQKTCTDMRNTDLNALFTDPSYNLDIMFIKQGKMVYLIKVSNMLSRYTCWNNGLAIINDSGLSLQLASTGRCNRNMRVFDYSNIIMWLTIRDELGHVVIYNQRYKNVTQLRNFHWSCSEINCSALNTNQSFMFAYTEYMYIKQIIVTKVQDLRGKTELKTVFKIISGFVLVIVFGVAVYKQRMSVQVVNSYRGGPRKKRPGVDDQLQSQLLQMVTNKKFS</sequence>
<keyword evidence="4" id="KW-1185">Reference proteome</keyword>
<evidence type="ECO:0008006" key="5">
    <source>
        <dbReference type="Google" id="ProtNLM"/>
    </source>
</evidence>
<protein>
    <recommendedName>
        <fullName evidence="5">Transmembrane protein</fullName>
    </recommendedName>
</protein>